<protein>
    <submittedName>
        <fullName evidence="1">74_t:CDS:1</fullName>
    </submittedName>
</protein>
<dbReference type="Proteomes" id="UP000789702">
    <property type="component" value="Unassembled WGS sequence"/>
</dbReference>
<proteinExistence type="predicted"/>
<feature type="non-terminal residue" evidence="1">
    <location>
        <position position="1"/>
    </location>
</feature>
<dbReference type="EMBL" id="CAJVPU010032621">
    <property type="protein sequence ID" value="CAG8720167.1"/>
    <property type="molecule type" value="Genomic_DNA"/>
</dbReference>
<evidence type="ECO:0000313" key="1">
    <source>
        <dbReference type="EMBL" id="CAG8720167.1"/>
    </source>
</evidence>
<keyword evidence="2" id="KW-1185">Reference proteome</keyword>
<sequence length="268" mass="30573">DTKNTLSTLSVEQTTYDNKDLVKSPQEMDFSSPKEDENAKDEKQQSKLDRKITIEKKLSAAVTEVMNSDDAKVATKIENDGELIVKNDSNMSDITKYQIVNAMESLVTVPEEEITNTVVQTFVTKSAVYLGDYKILKYGETTAELELHLQAMSSVVYIASRSVSMLEQETRERLYKSIARFWDASQRTTAKLNPNITFYLREIRCCLKKIKDDQTKLEYGLIFVRNIADAAAHVAIKNYFAAVACAVKSFSFEYPAGEWYDKWRVIFE</sequence>
<organism evidence="1 2">
    <name type="scientific">Dentiscutata heterogama</name>
    <dbReference type="NCBI Taxonomy" id="1316150"/>
    <lineage>
        <taxon>Eukaryota</taxon>
        <taxon>Fungi</taxon>
        <taxon>Fungi incertae sedis</taxon>
        <taxon>Mucoromycota</taxon>
        <taxon>Glomeromycotina</taxon>
        <taxon>Glomeromycetes</taxon>
        <taxon>Diversisporales</taxon>
        <taxon>Gigasporaceae</taxon>
        <taxon>Dentiscutata</taxon>
    </lineage>
</organism>
<name>A0ACA9PQM7_9GLOM</name>
<reference evidence="1" key="1">
    <citation type="submission" date="2021-06" db="EMBL/GenBank/DDBJ databases">
        <authorList>
            <person name="Kallberg Y."/>
            <person name="Tangrot J."/>
            <person name="Rosling A."/>
        </authorList>
    </citation>
    <scope>NUCLEOTIDE SEQUENCE</scope>
    <source>
        <strain evidence="1">IL203A</strain>
    </source>
</reference>
<accession>A0ACA9PQM7</accession>
<comment type="caution">
    <text evidence="1">The sequence shown here is derived from an EMBL/GenBank/DDBJ whole genome shotgun (WGS) entry which is preliminary data.</text>
</comment>
<gene>
    <name evidence="1" type="ORF">DHETER_LOCUS12781</name>
</gene>
<feature type="non-terminal residue" evidence="1">
    <location>
        <position position="268"/>
    </location>
</feature>
<evidence type="ECO:0000313" key="2">
    <source>
        <dbReference type="Proteomes" id="UP000789702"/>
    </source>
</evidence>